<evidence type="ECO:0008006" key="3">
    <source>
        <dbReference type="Google" id="ProtNLM"/>
    </source>
</evidence>
<organism evidence="2">
    <name type="scientific">uncultured Anaerotruncus sp</name>
    <dbReference type="NCBI Taxonomy" id="905011"/>
    <lineage>
        <taxon>Bacteria</taxon>
        <taxon>Bacillati</taxon>
        <taxon>Bacillota</taxon>
        <taxon>Clostridia</taxon>
        <taxon>Eubacteriales</taxon>
        <taxon>Oscillospiraceae</taxon>
        <taxon>Anaerotruncus</taxon>
        <taxon>environmental samples</taxon>
    </lineage>
</organism>
<proteinExistence type="predicted"/>
<dbReference type="EMBL" id="CACRSL010000003">
    <property type="protein sequence ID" value="VYS76035.1"/>
    <property type="molecule type" value="Genomic_DNA"/>
</dbReference>
<name>A0A6N2R7Q1_9FIRM</name>
<dbReference type="AlphaFoldDB" id="A0A6N2R7Q1"/>
<dbReference type="Pfam" id="PF04883">
    <property type="entry name" value="HK97-gp10_like"/>
    <property type="match status" value="1"/>
</dbReference>
<dbReference type="InterPro" id="IPR010064">
    <property type="entry name" value="HK97-gp10_tail"/>
</dbReference>
<protein>
    <recommendedName>
        <fullName evidence="3">HK97 gp10 family phage protein</fullName>
    </recommendedName>
</protein>
<keyword evidence="1" id="KW-0175">Coiled coil</keyword>
<reference evidence="2" key="1">
    <citation type="submission" date="2019-11" db="EMBL/GenBank/DDBJ databases">
        <authorList>
            <person name="Feng L."/>
        </authorList>
    </citation>
    <scope>NUCLEOTIDE SEQUENCE</scope>
    <source>
        <strain evidence="2">AundefinedLFYP135</strain>
    </source>
</reference>
<sequence>MSMSVKELKQFRDNLERLKDKAPEVMEEILVGEGTFAVRQARSIVTNQKKVNTGAYRYNFHTGDRSRPAYATAQMHDGTKPRKQGKTWLIDVYNNLDYASYLEMGFRSHWVPGKYLSPTVLARVYANQKAKAVAEGKSPPKEIPMGIYVGPYKGYVNGIWALRTAMRRTEMTQASRIQRKFERIIKEELEKGL</sequence>
<evidence type="ECO:0000256" key="1">
    <source>
        <dbReference type="SAM" id="Coils"/>
    </source>
</evidence>
<accession>A0A6N2R7Q1</accession>
<evidence type="ECO:0000313" key="2">
    <source>
        <dbReference type="EMBL" id="VYS76035.1"/>
    </source>
</evidence>
<gene>
    <name evidence="2" type="ORF">AULFYP135_00241</name>
</gene>
<feature type="coiled-coil region" evidence="1">
    <location>
        <begin position="1"/>
        <end position="28"/>
    </location>
</feature>